<dbReference type="InterPro" id="IPR013427">
    <property type="entry name" value="Haem-bd_dom_put"/>
</dbReference>
<dbReference type="SUPFAM" id="SSF50952">
    <property type="entry name" value="Soluble quinoprotein glucose dehydrogenase"/>
    <property type="match status" value="1"/>
</dbReference>
<dbReference type="GO" id="GO:0046872">
    <property type="term" value="F:metal ion binding"/>
    <property type="evidence" value="ECO:0007669"/>
    <property type="project" value="UniProtKB-KW"/>
</dbReference>
<dbReference type="PANTHER" id="PTHR33546:SF1">
    <property type="entry name" value="LARGE, MULTIFUNCTIONAL SECRETED PROTEIN"/>
    <property type="match status" value="1"/>
</dbReference>
<feature type="transmembrane region" description="Helical" evidence="5">
    <location>
        <begin position="21"/>
        <end position="41"/>
    </location>
</feature>
<keyword evidence="2 4" id="KW-0479">Metal-binding</keyword>
<dbReference type="EMBL" id="QGDC01000002">
    <property type="protein sequence ID" value="RCH56057.1"/>
    <property type="molecule type" value="Genomic_DNA"/>
</dbReference>
<dbReference type="GO" id="GO:0009055">
    <property type="term" value="F:electron transfer activity"/>
    <property type="evidence" value="ECO:0007669"/>
    <property type="project" value="InterPro"/>
</dbReference>
<dbReference type="Pfam" id="PF06283">
    <property type="entry name" value="ThuA"/>
    <property type="match status" value="1"/>
</dbReference>
<dbReference type="InterPro" id="IPR011041">
    <property type="entry name" value="Quinoprot_gluc/sorb_DH_b-prop"/>
</dbReference>
<dbReference type="InterPro" id="IPR029062">
    <property type="entry name" value="Class_I_gatase-like"/>
</dbReference>
<dbReference type="InterPro" id="IPR011042">
    <property type="entry name" value="6-blade_b-propeller_TolB-like"/>
</dbReference>
<dbReference type="OrthoDB" id="627427at2"/>
<dbReference type="InterPro" id="IPR055557">
    <property type="entry name" value="DUF7133"/>
</dbReference>
<evidence type="ECO:0000256" key="2">
    <source>
        <dbReference type="ARBA" id="ARBA00022723"/>
    </source>
</evidence>
<dbReference type="AlphaFoldDB" id="A0A367GRH2"/>
<keyword evidence="5" id="KW-0472">Membrane</keyword>
<evidence type="ECO:0000313" key="7">
    <source>
        <dbReference type="EMBL" id="RCH56057.1"/>
    </source>
</evidence>
<organism evidence="7 8">
    <name type="scientific">Mucilaginibacter hurinus</name>
    <dbReference type="NCBI Taxonomy" id="2201324"/>
    <lineage>
        <taxon>Bacteria</taxon>
        <taxon>Pseudomonadati</taxon>
        <taxon>Bacteroidota</taxon>
        <taxon>Sphingobacteriia</taxon>
        <taxon>Sphingobacteriales</taxon>
        <taxon>Sphingobacteriaceae</taxon>
        <taxon>Mucilaginibacter</taxon>
    </lineage>
</organism>
<dbReference type="PANTHER" id="PTHR33546">
    <property type="entry name" value="LARGE, MULTIFUNCTIONAL SECRETED PROTEIN-RELATED"/>
    <property type="match status" value="1"/>
</dbReference>
<gene>
    <name evidence="7" type="ORF">DJ568_04735</name>
</gene>
<comment type="caution">
    <text evidence="7">The sequence shown here is derived from an EMBL/GenBank/DDBJ whole genome shotgun (WGS) entry which is preliminary data.</text>
</comment>
<dbReference type="InterPro" id="IPR029010">
    <property type="entry name" value="ThuA-like"/>
</dbReference>
<accession>A0A367GRH2</accession>
<keyword evidence="1 4" id="KW-0349">Heme</keyword>
<evidence type="ECO:0000256" key="3">
    <source>
        <dbReference type="ARBA" id="ARBA00023004"/>
    </source>
</evidence>
<dbReference type="InterPro" id="IPR036909">
    <property type="entry name" value="Cyt_c-like_dom_sf"/>
</dbReference>
<proteinExistence type="predicted"/>
<sequence>MRNLLLDLQSSKTLEHNKKTLTLLFLAVGLLSVFTLGSGHFSPGGNNAASFTPAAAVDGTADEIPDIQVFIPGYSVRELPLSLNQINVLKYGDDGRLYGLGYNGHVYALTDTDGDGLEDKAVEWWNGEKGTLAAPVGMAVTPAGIYVTAKNKVSLLKDTDKDGIGDTEEIVTKDWVRAKVYTGTTEGGVDAFGIAKDKDGNIFFALGTADFTRPYAVDSLGISRYDIKSQRGTILKVKPGSNEREIYCTGTRFPVAMDFNEQGDLFCTDQEGATWPPANGNPFDELLHIQPDRHYGYPPRHPKYLPNVIDEPSVFDYKPQHVSTTGIHFNLPVNGGPVFQADWARNDAIVCGFSRGKIYRTKLHKTPSGYVAVNSLIASCKYLTVDAAITPTGDLVVSTHSGPPDWGWGAAAKGKLYKIMRTNKEVPNPVMAYVAKQDQVKVAFDKPLPAAYLAGLADKIKIEFGEPVAAGDRFEFTRPGYKEVFRQRLVPVEKMGVKNVSLSDDRKTLLVNTFRHLSPVGYGITLPAFTNDVKSANSIKQSPDIDMAYNLNGIDVKWEAGGKKWEGNIPHLDLNVSKEFLKPTSEYTGLEQALNTPGKLVFKTRLNLNNMLRPEIQPESTIDYKLPPEDVTLVFKSSEPVTLTAAGGTVSSPVKQGDGYETRVTFKAVEKKGYDLEVAANTTRKFTMEVHYFTNEDSRPRALQIFRFFAPWAKDIFPKEPSGEREIPELAGGNWERGKKLFFGQALCSNCHTYNGKGQTIGPDLSNSKHRDYASVLRDIHEPNASINPDYVAHTVTLKNKKTYLGVLSYTKDSLSIRDAAGVRTTVALKSVAETKPYNGSIMPTGLDAMLGPQKMKDLMTFLLTNIGPAKIEHVFVPQIRSPSEVQDVLRNFSQADNLSAKPKVAPKKSPAKRLGVQPKPFRILWVSGPKDHGPDEHDYPLQQQRMAKILMLMDNVVVTKVSKWPTQEQLNNADVAVFYWNYQQFNEDNSKQLEAFQQRGGGLVYLHYGVDATQNPVALANRIGLAWKGGQSKFRHGRLDLQFTPAAAAHPVTRGFKKPLVLEDESYWVLTPGSRKIDILATSMEDKEPQPMVWTSTEGNGRVFVSIMGHYNWTFDDPLFRVLLFRGLLWAGHQPLDRFNDVVTIGTRMTN</sequence>
<reference evidence="7 8" key="1">
    <citation type="submission" date="2018-05" db="EMBL/GenBank/DDBJ databases">
        <title>Mucilaginibacter hurinus sp. nov., isolated from briquette warehouse soil.</title>
        <authorList>
            <person name="Choi L."/>
        </authorList>
    </citation>
    <scope>NUCLEOTIDE SEQUENCE [LARGE SCALE GENOMIC DNA]</scope>
    <source>
        <strain evidence="7 8">ZR32</strain>
    </source>
</reference>
<dbReference type="Proteomes" id="UP000253209">
    <property type="component" value="Unassembled WGS sequence"/>
</dbReference>
<dbReference type="Gene3D" id="1.10.760.10">
    <property type="entry name" value="Cytochrome c-like domain"/>
    <property type="match status" value="1"/>
</dbReference>
<dbReference type="NCBIfam" id="TIGR02603">
    <property type="entry name" value="CxxCH_TIGR02603"/>
    <property type="match status" value="1"/>
</dbReference>
<evidence type="ECO:0000256" key="5">
    <source>
        <dbReference type="SAM" id="Phobius"/>
    </source>
</evidence>
<dbReference type="Pfam" id="PF23500">
    <property type="entry name" value="DUF7133"/>
    <property type="match status" value="1"/>
</dbReference>
<dbReference type="SUPFAM" id="SSF46626">
    <property type="entry name" value="Cytochrome c"/>
    <property type="match status" value="1"/>
</dbReference>
<name>A0A367GRH2_9SPHI</name>
<dbReference type="GO" id="GO:0020037">
    <property type="term" value="F:heme binding"/>
    <property type="evidence" value="ECO:0007669"/>
    <property type="project" value="InterPro"/>
</dbReference>
<dbReference type="SUPFAM" id="SSF52317">
    <property type="entry name" value="Class I glutamine amidotransferase-like"/>
    <property type="match status" value="1"/>
</dbReference>
<feature type="domain" description="Cytochrome c" evidence="6">
    <location>
        <begin position="733"/>
        <end position="867"/>
    </location>
</feature>
<keyword evidence="5" id="KW-1133">Transmembrane helix</keyword>
<protein>
    <recommendedName>
        <fullName evidence="6">Cytochrome c domain-containing protein</fullName>
    </recommendedName>
</protein>
<dbReference type="Gene3D" id="2.120.10.30">
    <property type="entry name" value="TolB, C-terminal domain"/>
    <property type="match status" value="1"/>
</dbReference>
<dbReference type="Gene3D" id="3.40.50.880">
    <property type="match status" value="1"/>
</dbReference>
<dbReference type="Pfam" id="PF00034">
    <property type="entry name" value="Cytochrom_C"/>
    <property type="match status" value="1"/>
</dbReference>
<dbReference type="PROSITE" id="PS51007">
    <property type="entry name" value="CYTC"/>
    <property type="match status" value="1"/>
</dbReference>
<evidence type="ECO:0000256" key="4">
    <source>
        <dbReference type="PROSITE-ProRule" id="PRU00433"/>
    </source>
</evidence>
<evidence type="ECO:0000313" key="8">
    <source>
        <dbReference type="Proteomes" id="UP000253209"/>
    </source>
</evidence>
<evidence type="ECO:0000259" key="6">
    <source>
        <dbReference type="PROSITE" id="PS51007"/>
    </source>
</evidence>
<dbReference type="InterPro" id="IPR009056">
    <property type="entry name" value="Cyt_c-like_dom"/>
</dbReference>
<dbReference type="RefSeq" id="WP_114004094.1">
    <property type="nucleotide sequence ID" value="NZ_QGDC01000002.1"/>
</dbReference>
<keyword evidence="8" id="KW-1185">Reference proteome</keyword>
<keyword evidence="3 4" id="KW-0408">Iron</keyword>
<keyword evidence="5" id="KW-0812">Transmembrane</keyword>
<evidence type="ECO:0000256" key="1">
    <source>
        <dbReference type="ARBA" id="ARBA00022617"/>
    </source>
</evidence>